<dbReference type="Proteomes" id="UP000242188">
    <property type="component" value="Unassembled WGS sequence"/>
</dbReference>
<name>A0A210R1F8_MIZYE</name>
<evidence type="ECO:0000313" key="2">
    <source>
        <dbReference type="Proteomes" id="UP000242188"/>
    </source>
</evidence>
<dbReference type="EMBL" id="NEDP02000930">
    <property type="protein sequence ID" value="OWF54721.1"/>
    <property type="molecule type" value="Genomic_DNA"/>
</dbReference>
<gene>
    <name evidence="1" type="ORF">KP79_PYT00313</name>
</gene>
<dbReference type="AlphaFoldDB" id="A0A210R1F8"/>
<evidence type="ECO:0000313" key="1">
    <source>
        <dbReference type="EMBL" id="OWF54721.1"/>
    </source>
</evidence>
<sequence>MLFTFGAVTGVARNSRIKHSGKLPGMDELAVTATTRMDMDILQITVKLQEVEEVNDGLRSTWRAWHALWPSVGFRSITDFTP</sequence>
<proteinExistence type="predicted"/>
<protein>
    <submittedName>
        <fullName evidence="1">Uncharacterized protein</fullName>
    </submittedName>
</protein>
<keyword evidence="2" id="KW-1185">Reference proteome</keyword>
<reference evidence="1 2" key="1">
    <citation type="journal article" date="2017" name="Nat. Ecol. Evol.">
        <title>Scallop genome provides insights into evolution of bilaterian karyotype and development.</title>
        <authorList>
            <person name="Wang S."/>
            <person name="Zhang J."/>
            <person name="Jiao W."/>
            <person name="Li J."/>
            <person name="Xun X."/>
            <person name="Sun Y."/>
            <person name="Guo X."/>
            <person name="Huan P."/>
            <person name="Dong B."/>
            <person name="Zhang L."/>
            <person name="Hu X."/>
            <person name="Sun X."/>
            <person name="Wang J."/>
            <person name="Zhao C."/>
            <person name="Wang Y."/>
            <person name="Wang D."/>
            <person name="Huang X."/>
            <person name="Wang R."/>
            <person name="Lv J."/>
            <person name="Li Y."/>
            <person name="Zhang Z."/>
            <person name="Liu B."/>
            <person name="Lu W."/>
            <person name="Hui Y."/>
            <person name="Liang J."/>
            <person name="Zhou Z."/>
            <person name="Hou R."/>
            <person name="Li X."/>
            <person name="Liu Y."/>
            <person name="Li H."/>
            <person name="Ning X."/>
            <person name="Lin Y."/>
            <person name="Zhao L."/>
            <person name="Xing Q."/>
            <person name="Dou J."/>
            <person name="Li Y."/>
            <person name="Mao J."/>
            <person name="Guo H."/>
            <person name="Dou H."/>
            <person name="Li T."/>
            <person name="Mu C."/>
            <person name="Jiang W."/>
            <person name="Fu Q."/>
            <person name="Fu X."/>
            <person name="Miao Y."/>
            <person name="Liu J."/>
            <person name="Yu Q."/>
            <person name="Li R."/>
            <person name="Liao H."/>
            <person name="Li X."/>
            <person name="Kong Y."/>
            <person name="Jiang Z."/>
            <person name="Chourrout D."/>
            <person name="Li R."/>
            <person name="Bao Z."/>
        </authorList>
    </citation>
    <scope>NUCLEOTIDE SEQUENCE [LARGE SCALE GENOMIC DNA]</scope>
    <source>
        <strain evidence="1 2">PY_sf001</strain>
    </source>
</reference>
<organism evidence="1 2">
    <name type="scientific">Mizuhopecten yessoensis</name>
    <name type="common">Japanese scallop</name>
    <name type="synonym">Patinopecten yessoensis</name>
    <dbReference type="NCBI Taxonomy" id="6573"/>
    <lineage>
        <taxon>Eukaryota</taxon>
        <taxon>Metazoa</taxon>
        <taxon>Spiralia</taxon>
        <taxon>Lophotrochozoa</taxon>
        <taxon>Mollusca</taxon>
        <taxon>Bivalvia</taxon>
        <taxon>Autobranchia</taxon>
        <taxon>Pteriomorphia</taxon>
        <taxon>Pectinida</taxon>
        <taxon>Pectinoidea</taxon>
        <taxon>Pectinidae</taxon>
        <taxon>Mizuhopecten</taxon>
    </lineage>
</organism>
<accession>A0A210R1F8</accession>
<comment type="caution">
    <text evidence="1">The sequence shown here is derived from an EMBL/GenBank/DDBJ whole genome shotgun (WGS) entry which is preliminary data.</text>
</comment>